<gene>
    <name evidence="2" type="ORF">P5W92_01775</name>
</gene>
<evidence type="ECO:0000256" key="1">
    <source>
        <dbReference type="SAM" id="SignalP"/>
    </source>
</evidence>
<proteinExistence type="predicted"/>
<feature type="signal peptide" evidence="1">
    <location>
        <begin position="1"/>
        <end position="32"/>
    </location>
</feature>
<sequence>MTPIWRARAAYTFASLLVVGGATVAIAPQASAGGDGNKVHNCFGRYYNTDWDQRCSGSGEGYAGTYVSEAKCSLEPDNEESHYRGKGSKATYNGHDCDWSVTGVQTWFYQ</sequence>
<dbReference type="EMBL" id="JARWAF010000001">
    <property type="protein sequence ID" value="MDJ1639127.1"/>
    <property type="molecule type" value="Genomic_DNA"/>
</dbReference>
<comment type="caution">
    <text evidence="2">The sequence shown here is derived from an EMBL/GenBank/DDBJ whole genome shotgun (WGS) entry which is preliminary data.</text>
</comment>
<evidence type="ECO:0000313" key="2">
    <source>
        <dbReference type="EMBL" id="MDJ1639127.1"/>
    </source>
</evidence>
<evidence type="ECO:0000313" key="3">
    <source>
        <dbReference type="Proteomes" id="UP001237194"/>
    </source>
</evidence>
<organism evidence="2 3">
    <name type="scientific">Streptomyces pakalii</name>
    <dbReference type="NCBI Taxonomy" id="3036494"/>
    <lineage>
        <taxon>Bacteria</taxon>
        <taxon>Bacillati</taxon>
        <taxon>Actinomycetota</taxon>
        <taxon>Actinomycetes</taxon>
        <taxon>Kitasatosporales</taxon>
        <taxon>Streptomycetaceae</taxon>
        <taxon>Streptomyces</taxon>
    </lineage>
</organism>
<keyword evidence="3" id="KW-1185">Reference proteome</keyword>
<protein>
    <submittedName>
        <fullName evidence="2">Uncharacterized protein</fullName>
    </submittedName>
</protein>
<feature type="chain" id="PRO_5046902534" evidence="1">
    <location>
        <begin position="33"/>
        <end position="110"/>
    </location>
</feature>
<dbReference type="Proteomes" id="UP001237194">
    <property type="component" value="Unassembled WGS sequence"/>
</dbReference>
<name>A0ABT7D004_9ACTN</name>
<reference evidence="2 3" key="1">
    <citation type="submission" date="2023-04" db="EMBL/GenBank/DDBJ databases">
        <title>A novel species of the genus Streptomyces: Streptomyces pakalii sp. nov. isolated from a Mexican soil jungle.</title>
        <authorList>
            <person name="Chavez-Hernandez M.A."/>
            <person name="Ortiz-Alvarez J."/>
            <person name="Villa-Tanaca L."/>
            <person name="Hernandez-Rodriguez C."/>
        </authorList>
    </citation>
    <scope>NUCLEOTIDE SEQUENCE [LARGE SCALE GENOMIC DNA]</scope>
    <source>
        <strain evidence="2 3">ENCB-J15</strain>
    </source>
</reference>
<accession>A0ABT7D004</accession>
<keyword evidence="1" id="KW-0732">Signal</keyword>